<evidence type="ECO:0000259" key="3">
    <source>
        <dbReference type="Pfam" id="PF13439"/>
    </source>
</evidence>
<evidence type="ECO:0000313" key="5">
    <source>
        <dbReference type="Proteomes" id="UP001597032"/>
    </source>
</evidence>
<evidence type="ECO:0000259" key="2">
    <source>
        <dbReference type="Pfam" id="PF00534"/>
    </source>
</evidence>
<sequence>MHIVYLTNEYPTQQVAHGGIGTFVQNIARNLVQQQIKVSVIGISMTASKESFINDKGVQVYRIPQSKASLGKFIFNSFRIRKKIKEIHKQTPINIVEGSELSFAFLPKKTWYKKVIRMHGGHHFFAVTLNKKPALWRSFQERVSFKKADALIAVSNFVGETTQHLLQFKKPYTTIYNFIDVSHFNKKCDVEIQPNAILFIGTICEKKGVKQLIEAFLLVKNNIPNATLHLVGRDWKSEEIPSYTSYIKKRIPKMYLQDVTFYGTVSYEQIPTLIAQSEVCVYPSHMESFGLTVIEAMATKKAIVFSDIPPFKEIIRDQKDGLACDPFKPSDIAEKIIFILTEKKQAAAMAQNAFDAVHQKFNLENSLQENINFYNAIH</sequence>
<dbReference type="Pfam" id="PF13439">
    <property type="entry name" value="Glyco_transf_4"/>
    <property type="match status" value="1"/>
</dbReference>
<keyword evidence="5" id="KW-1185">Reference proteome</keyword>
<dbReference type="Proteomes" id="UP001597032">
    <property type="component" value="Unassembled WGS sequence"/>
</dbReference>
<dbReference type="InterPro" id="IPR001296">
    <property type="entry name" value="Glyco_trans_1"/>
</dbReference>
<dbReference type="GO" id="GO:0016757">
    <property type="term" value="F:glycosyltransferase activity"/>
    <property type="evidence" value="ECO:0007669"/>
    <property type="project" value="UniProtKB-KW"/>
</dbReference>
<evidence type="ECO:0000256" key="1">
    <source>
        <dbReference type="ARBA" id="ARBA00022679"/>
    </source>
</evidence>
<reference evidence="5" key="1">
    <citation type="journal article" date="2019" name="Int. J. Syst. Evol. Microbiol.">
        <title>The Global Catalogue of Microorganisms (GCM) 10K type strain sequencing project: providing services to taxonomists for standard genome sequencing and annotation.</title>
        <authorList>
            <consortium name="The Broad Institute Genomics Platform"/>
            <consortium name="The Broad Institute Genome Sequencing Center for Infectious Disease"/>
            <person name="Wu L."/>
            <person name="Ma J."/>
        </authorList>
    </citation>
    <scope>NUCLEOTIDE SEQUENCE [LARGE SCALE GENOMIC DNA]</scope>
    <source>
        <strain evidence="5">CCUG 60022</strain>
    </source>
</reference>
<feature type="domain" description="Glycosyltransferase subfamily 4-like N-terminal" evidence="3">
    <location>
        <begin position="18"/>
        <end position="182"/>
    </location>
</feature>
<dbReference type="EC" id="2.4.-.-" evidence="4"/>
<dbReference type="EMBL" id="JBHTIC010000008">
    <property type="protein sequence ID" value="MFD0762132.1"/>
    <property type="molecule type" value="Genomic_DNA"/>
</dbReference>
<dbReference type="PANTHER" id="PTHR46401">
    <property type="entry name" value="GLYCOSYLTRANSFERASE WBBK-RELATED"/>
    <property type="match status" value="1"/>
</dbReference>
<comment type="caution">
    <text evidence="4">The sequence shown here is derived from an EMBL/GenBank/DDBJ whole genome shotgun (WGS) entry which is preliminary data.</text>
</comment>
<keyword evidence="4" id="KW-0328">Glycosyltransferase</keyword>
<gene>
    <name evidence="4" type="ORF">ACFQZW_08565</name>
</gene>
<organism evidence="4 5">
    <name type="scientific">Lutibacter aestuarii</name>
    <dbReference type="NCBI Taxonomy" id="861111"/>
    <lineage>
        <taxon>Bacteria</taxon>
        <taxon>Pseudomonadati</taxon>
        <taxon>Bacteroidota</taxon>
        <taxon>Flavobacteriia</taxon>
        <taxon>Flavobacteriales</taxon>
        <taxon>Flavobacteriaceae</taxon>
        <taxon>Lutibacter</taxon>
    </lineage>
</organism>
<dbReference type="PANTHER" id="PTHR46401:SF2">
    <property type="entry name" value="GLYCOSYLTRANSFERASE WBBK-RELATED"/>
    <property type="match status" value="1"/>
</dbReference>
<accession>A0ABW2Z8U5</accession>
<name>A0ABW2Z8U5_9FLAO</name>
<dbReference type="RefSeq" id="WP_298262459.1">
    <property type="nucleotide sequence ID" value="NZ_JBHTIC010000008.1"/>
</dbReference>
<dbReference type="Gene3D" id="3.40.50.2000">
    <property type="entry name" value="Glycogen Phosphorylase B"/>
    <property type="match status" value="2"/>
</dbReference>
<proteinExistence type="predicted"/>
<dbReference type="CDD" id="cd03801">
    <property type="entry name" value="GT4_PimA-like"/>
    <property type="match status" value="1"/>
</dbReference>
<feature type="domain" description="Glycosyl transferase family 1" evidence="2">
    <location>
        <begin position="193"/>
        <end position="353"/>
    </location>
</feature>
<keyword evidence="1 4" id="KW-0808">Transferase</keyword>
<dbReference type="SUPFAM" id="SSF53756">
    <property type="entry name" value="UDP-Glycosyltransferase/glycogen phosphorylase"/>
    <property type="match status" value="1"/>
</dbReference>
<dbReference type="Pfam" id="PF00534">
    <property type="entry name" value="Glycos_transf_1"/>
    <property type="match status" value="1"/>
</dbReference>
<protein>
    <submittedName>
        <fullName evidence="4">Glycosyltransferase family 4 protein</fullName>
        <ecNumber evidence="4">2.4.-.-</ecNumber>
    </submittedName>
</protein>
<evidence type="ECO:0000313" key="4">
    <source>
        <dbReference type="EMBL" id="MFD0762132.1"/>
    </source>
</evidence>
<dbReference type="InterPro" id="IPR028098">
    <property type="entry name" value="Glyco_trans_4-like_N"/>
</dbReference>